<dbReference type="Proteomes" id="UP001165960">
    <property type="component" value="Unassembled WGS sequence"/>
</dbReference>
<reference evidence="1" key="1">
    <citation type="submission" date="2022-04" db="EMBL/GenBank/DDBJ databases">
        <title>Genome of the entomopathogenic fungus Entomophthora muscae.</title>
        <authorList>
            <person name="Elya C."/>
            <person name="Lovett B.R."/>
            <person name="Lee E."/>
            <person name="Macias A.M."/>
            <person name="Hajek A.E."/>
            <person name="De Bivort B.L."/>
            <person name="Kasson M.T."/>
            <person name="De Fine Licht H.H."/>
            <person name="Stajich J.E."/>
        </authorList>
    </citation>
    <scope>NUCLEOTIDE SEQUENCE</scope>
    <source>
        <strain evidence="1">Berkeley</strain>
    </source>
</reference>
<name>A0ACC2U9C0_9FUNG</name>
<dbReference type="EMBL" id="QTSX02001004">
    <property type="protein sequence ID" value="KAJ9083435.1"/>
    <property type="molecule type" value="Genomic_DNA"/>
</dbReference>
<protein>
    <submittedName>
        <fullName evidence="1">Uncharacterized protein</fullName>
    </submittedName>
</protein>
<comment type="caution">
    <text evidence="1">The sequence shown here is derived from an EMBL/GenBank/DDBJ whole genome shotgun (WGS) entry which is preliminary data.</text>
</comment>
<evidence type="ECO:0000313" key="2">
    <source>
        <dbReference type="Proteomes" id="UP001165960"/>
    </source>
</evidence>
<evidence type="ECO:0000313" key="1">
    <source>
        <dbReference type="EMBL" id="KAJ9083435.1"/>
    </source>
</evidence>
<accession>A0ACC2U9C0</accession>
<keyword evidence="2" id="KW-1185">Reference proteome</keyword>
<proteinExistence type="predicted"/>
<sequence>MNLVMNSFVEEVKEDEVIYSTQGPDGKTTRTKMPYGLVLWSTGIGMQPLVSEISKKLAAQTRSRALTVDSHMKVLGVTDGSIFAVGDCASVENPKLIPKLMELFSKSDVNNDGSLDFQEFTALAEKISKDRPQASVHLNKLADVFAKYDADHSGTLDLKELECLMKKIDDETTTLPATAQVANQQGKYLAKYFSALSDGYQLSLSKDNQAPFENHLENAAAYASSQLPGFQYSHLGSLAYIGNSAVAELESPVTMFSTPKVILTGFSAMYLWRSIYWSEQVSLRTRLLLSLDWTKRVIFGRDISKF</sequence>
<organism evidence="1 2">
    <name type="scientific">Entomophthora muscae</name>
    <dbReference type="NCBI Taxonomy" id="34485"/>
    <lineage>
        <taxon>Eukaryota</taxon>
        <taxon>Fungi</taxon>
        <taxon>Fungi incertae sedis</taxon>
        <taxon>Zoopagomycota</taxon>
        <taxon>Entomophthoromycotina</taxon>
        <taxon>Entomophthoromycetes</taxon>
        <taxon>Entomophthorales</taxon>
        <taxon>Entomophthoraceae</taxon>
        <taxon>Entomophthora</taxon>
    </lineage>
</organism>
<gene>
    <name evidence="1" type="ORF">DSO57_1034747</name>
</gene>